<protein>
    <submittedName>
        <fullName evidence="1">Uncharacterized protein</fullName>
    </submittedName>
</protein>
<organism evidence="1">
    <name type="scientific">uncultured bacterium HF770_11D24</name>
    <dbReference type="NCBI Taxonomy" id="710817"/>
    <lineage>
        <taxon>Bacteria</taxon>
        <taxon>environmental samples</taxon>
    </lineage>
</organism>
<reference evidence="1" key="1">
    <citation type="journal article" date="2011" name="Environ. Microbiol.">
        <title>Time-series analyses of Monterey Bay coastal microbial picoplankton using a 'genome proxy' microarray.</title>
        <authorList>
            <person name="Rich V.I."/>
            <person name="Pham V.D."/>
            <person name="Eppley J."/>
            <person name="Shi Y."/>
            <person name="DeLong E.F."/>
        </authorList>
    </citation>
    <scope>NUCLEOTIDE SEQUENCE</scope>
</reference>
<accession>E0XPV8</accession>
<sequence>MLVFAANRRNSAENTELFQSNAKTFSALEQRLEMDCPEVRRLAALPEYDNLAVCEHLVAEVSDEIGVESPLHSQTGSDEF</sequence>
<proteinExistence type="predicted"/>
<name>E0XPV8_9BACT</name>
<dbReference type="AlphaFoldDB" id="E0XPV8"/>
<dbReference type="EMBL" id="GU474838">
    <property type="protein sequence ID" value="ADI16449.1"/>
    <property type="molecule type" value="Genomic_DNA"/>
</dbReference>
<evidence type="ECO:0000313" key="1">
    <source>
        <dbReference type="EMBL" id="ADI16449.1"/>
    </source>
</evidence>